<keyword evidence="2" id="KW-1185">Reference proteome</keyword>
<dbReference type="EMBL" id="CMVM020000244">
    <property type="status" value="NOT_ANNOTATED_CDS"/>
    <property type="molecule type" value="Genomic_DNA"/>
</dbReference>
<sequence>MHNDKSVNPCPEIDQFFSDDVFTVLDEITQRLKREVQINLTVEKIDCAEDEQPKCLQYSLEESFHWLIIDDPKNGDVVYEIAAKFNRDKAIIEASLLNALSQHSMYDLTKYCSKEADKEVGFVRRLSDKELLEKKRKSKVTKFKNTILRSPLELNLIEPILLEGRSFEKPLNWHQLKRMNESMLDAAINEDQLAFILFWNIENIISKHAFYLWANASQSLVLRHPTILFGALACHEFGELCNDYIMEADDYHTIFVFKKNTIFGKTKELCDAKYYIDWVQLLILSPAQEIRSDDELKQIKAGELELFDGIRPAITIGIFDDRSSNEAEIFMEMAESLKGRFHFMYLIKKSHSNTVYTIRASEKRKRIDFTGIYEIQELTNFVIHSSLPTVIDISNGFTSDILTHQLQPLILFVDVGNEKEKLKFAELCAKSSYIICTIIINR</sequence>
<dbReference type="OMA" id="HAFYLWA"/>
<organism evidence="1 2">
    <name type="scientific">Onchocerca volvulus</name>
    <dbReference type="NCBI Taxonomy" id="6282"/>
    <lineage>
        <taxon>Eukaryota</taxon>
        <taxon>Metazoa</taxon>
        <taxon>Ecdysozoa</taxon>
        <taxon>Nematoda</taxon>
        <taxon>Chromadorea</taxon>
        <taxon>Rhabditida</taxon>
        <taxon>Spirurina</taxon>
        <taxon>Spiruromorpha</taxon>
        <taxon>Filarioidea</taxon>
        <taxon>Onchocercidae</taxon>
        <taxon>Onchocerca</taxon>
    </lineage>
</organism>
<dbReference type="AlphaFoldDB" id="A0A8R1TY87"/>
<dbReference type="InterPro" id="IPR040090">
    <property type="entry name" value="TXNDC16"/>
</dbReference>
<dbReference type="InterPro" id="IPR036249">
    <property type="entry name" value="Thioredoxin-like_sf"/>
</dbReference>
<reference evidence="2" key="1">
    <citation type="submission" date="2013-10" db="EMBL/GenBank/DDBJ databases">
        <title>Genome sequencing of Onchocerca volvulus.</title>
        <authorList>
            <person name="Cotton J."/>
            <person name="Tsai J."/>
            <person name="Stanley E."/>
            <person name="Tracey A."/>
            <person name="Holroyd N."/>
            <person name="Lustigman S."/>
            <person name="Berriman M."/>
        </authorList>
    </citation>
    <scope>NUCLEOTIDE SEQUENCE</scope>
</reference>
<evidence type="ECO:0000313" key="2">
    <source>
        <dbReference type="Proteomes" id="UP000024404"/>
    </source>
</evidence>
<dbReference type="PANTHER" id="PTHR22699">
    <property type="entry name" value="THIOREDOXIN DOMAIN-CONTAINING PROTEIN 16"/>
    <property type="match status" value="1"/>
</dbReference>
<evidence type="ECO:0000313" key="1">
    <source>
        <dbReference type="EnsemblMetazoa" id="OVOC8076.1"/>
    </source>
</evidence>
<reference evidence="1" key="2">
    <citation type="submission" date="2022-06" db="UniProtKB">
        <authorList>
            <consortium name="EnsemblMetazoa"/>
        </authorList>
    </citation>
    <scope>IDENTIFICATION</scope>
</reference>
<proteinExistence type="predicted"/>
<dbReference type="Pfam" id="PF13848">
    <property type="entry name" value="Thioredoxin_6"/>
    <property type="match status" value="1"/>
</dbReference>
<name>A0A8R1TY87_ONCVO</name>
<dbReference type="SUPFAM" id="SSF52833">
    <property type="entry name" value="Thioredoxin-like"/>
    <property type="match status" value="1"/>
</dbReference>
<accession>A0A8R1TY87</accession>
<dbReference type="Gene3D" id="3.40.30.10">
    <property type="entry name" value="Glutaredoxin"/>
    <property type="match status" value="1"/>
</dbReference>
<protein>
    <submittedName>
        <fullName evidence="1">Uncharacterized protein</fullName>
    </submittedName>
</protein>
<dbReference type="Proteomes" id="UP000024404">
    <property type="component" value="Unassembled WGS sequence"/>
</dbReference>
<dbReference type="PANTHER" id="PTHR22699:SF1">
    <property type="entry name" value="THIOREDOXIN DOMAIN-CONTAINING PROTEIN 16"/>
    <property type="match status" value="1"/>
</dbReference>
<dbReference type="EnsemblMetazoa" id="OVOC8076.1">
    <property type="protein sequence ID" value="OVOC8076.1"/>
    <property type="gene ID" value="WBGene00244885"/>
</dbReference>
<dbReference type="CDD" id="cd02981">
    <property type="entry name" value="PDI_b_family"/>
    <property type="match status" value="1"/>
</dbReference>